<keyword evidence="2" id="KW-0808">Transferase</keyword>
<comment type="similarity">
    <text evidence="1">Belongs to the UDP-glycosyltransferase family.</text>
</comment>
<dbReference type="PANTHER" id="PTHR48047:SF182">
    <property type="entry name" value="GLYCOSYLTRANSFERASE"/>
    <property type="match status" value="1"/>
</dbReference>
<dbReference type="PANTHER" id="PTHR48047">
    <property type="entry name" value="GLYCOSYLTRANSFERASE"/>
    <property type="match status" value="1"/>
</dbReference>
<keyword evidence="4" id="KW-1185">Reference proteome</keyword>
<comment type="caution">
    <text evidence="3">The sequence shown here is derived from an EMBL/GenBank/DDBJ whole genome shotgun (WGS) entry which is preliminary data.</text>
</comment>
<dbReference type="Proteomes" id="UP000827721">
    <property type="component" value="Unassembled WGS sequence"/>
</dbReference>
<proteinExistence type="inferred from homology"/>
<dbReference type="EMBL" id="JAFEMO010000012">
    <property type="protein sequence ID" value="KAH7553485.1"/>
    <property type="molecule type" value="Genomic_DNA"/>
</dbReference>
<dbReference type="Gene3D" id="3.40.50.2000">
    <property type="entry name" value="Glycogen Phosphorylase B"/>
    <property type="match status" value="1"/>
</dbReference>
<name>A0ABQ8HAM1_9ROSI</name>
<evidence type="ECO:0000313" key="3">
    <source>
        <dbReference type="EMBL" id="KAH7553485.1"/>
    </source>
</evidence>
<gene>
    <name evidence="3" type="ORF">JRO89_XS12G0017700</name>
</gene>
<dbReference type="SUPFAM" id="SSF53756">
    <property type="entry name" value="UDP-Glycosyltransferase/glycogen phosphorylase"/>
    <property type="match status" value="2"/>
</dbReference>
<protein>
    <submittedName>
        <fullName evidence="3">Uncharacterized protein</fullName>
    </submittedName>
</protein>
<sequence length="235" mass="26543">MIRHARLLAQRGLAVIIISTPLNASRFKTIIDRAIESGLHIQSFQVPFPSLEAGLPEGYESMDTHPSRDMFKSLLIAIGMLQKPIEKILDELQPRPSCIISDKILAWSHHTAQKYGIPRLVFDRTSSLSRLTASQLMELGLGLEASNQPFVWVLINLISPSSWRILDALWMELNFGMLLKGETLKEAIDRLMDGGEEGKERRKREIEQKLLICVRDGVEARELGHLAKKEEVPLT</sequence>
<keyword evidence="2" id="KW-0328">Glycosyltransferase</keyword>
<evidence type="ECO:0000256" key="2">
    <source>
        <dbReference type="ARBA" id="ARBA00022676"/>
    </source>
</evidence>
<accession>A0ABQ8HAM1</accession>
<evidence type="ECO:0000313" key="4">
    <source>
        <dbReference type="Proteomes" id="UP000827721"/>
    </source>
</evidence>
<reference evidence="3 4" key="1">
    <citation type="submission" date="2021-02" db="EMBL/GenBank/DDBJ databases">
        <title>Plant Genome Project.</title>
        <authorList>
            <person name="Zhang R.-G."/>
        </authorList>
    </citation>
    <scope>NUCLEOTIDE SEQUENCE [LARGE SCALE GENOMIC DNA]</scope>
    <source>
        <tissue evidence="3">Leaves</tissue>
    </source>
</reference>
<organism evidence="3 4">
    <name type="scientific">Xanthoceras sorbifolium</name>
    <dbReference type="NCBI Taxonomy" id="99658"/>
    <lineage>
        <taxon>Eukaryota</taxon>
        <taxon>Viridiplantae</taxon>
        <taxon>Streptophyta</taxon>
        <taxon>Embryophyta</taxon>
        <taxon>Tracheophyta</taxon>
        <taxon>Spermatophyta</taxon>
        <taxon>Magnoliopsida</taxon>
        <taxon>eudicotyledons</taxon>
        <taxon>Gunneridae</taxon>
        <taxon>Pentapetalae</taxon>
        <taxon>rosids</taxon>
        <taxon>malvids</taxon>
        <taxon>Sapindales</taxon>
        <taxon>Sapindaceae</taxon>
        <taxon>Xanthoceroideae</taxon>
        <taxon>Xanthoceras</taxon>
    </lineage>
</organism>
<evidence type="ECO:0000256" key="1">
    <source>
        <dbReference type="ARBA" id="ARBA00009995"/>
    </source>
</evidence>